<accession>A0A5B0EH18</accession>
<reference evidence="2 3" key="1">
    <citation type="submission" date="2019-07" db="EMBL/GenBank/DDBJ databases">
        <title>Analysis of the biochemical properties, biological activity and biotechnological potential of siderophores and biosurfactants produced by Antarctic psychrotolerant bacteria.</title>
        <authorList>
            <person name="Styczynski M."/>
            <person name="Krucon T."/>
            <person name="Decewicz P."/>
            <person name="Dziewit L."/>
        </authorList>
    </citation>
    <scope>NUCLEOTIDE SEQUENCE [LARGE SCALE GENOMIC DNA]</scope>
    <source>
        <strain evidence="2 3">ANT_H27</strain>
    </source>
</reference>
<dbReference type="OrthoDB" id="9922922at2"/>
<protein>
    <submittedName>
        <fullName evidence="2">Uncharacterized protein</fullName>
    </submittedName>
</protein>
<proteinExistence type="predicted"/>
<sequence>MILLLAAGILCLTLLLQLVVHPAQSMVAVGRMLCAVFGLILLLTAVGQFWNHDYLEAAAWSLPAVFLLWCTNKLSRQVA</sequence>
<dbReference type="AlphaFoldDB" id="A0A5B0EH18"/>
<name>A0A5B0EH18_9MICC</name>
<evidence type="ECO:0000313" key="3">
    <source>
        <dbReference type="Proteomes" id="UP000323856"/>
    </source>
</evidence>
<evidence type="ECO:0000256" key="1">
    <source>
        <dbReference type="SAM" id="Phobius"/>
    </source>
</evidence>
<evidence type="ECO:0000313" key="2">
    <source>
        <dbReference type="EMBL" id="KAA0977120.1"/>
    </source>
</evidence>
<comment type="caution">
    <text evidence="2">The sequence shown here is derived from an EMBL/GenBank/DDBJ whole genome shotgun (WGS) entry which is preliminary data.</text>
</comment>
<dbReference type="EMBL" id="VOBL01000008">
    <property type="protein sequence ID" value="KAA0977120.1"/>
    <property type="molecule type" value="Genomic_DNA"/>
</dbReference>
<dbReference type="RefSeq" id="WP_149619504.1">
    <property type="nucleotide sequence ID" value="NZ_VOBL01000008.1"/>
</dbReference>
<keyword evidence="1" id="KW-1133">Transmembrane helix</keyword>
<keyword evidence="1" id="KW-0812">Transmembrane</keyword>
<keyword evidence="1" id="KW-0472">Membrane</keyword>
<organism evidence="2 3">
    <name type="scientific">Paeniglutamicibacter gangotriensis</name>
    <dbReference type="NCBI Taxonomy" id="254787"/>
    <lineage>
        <taxon>Bacteria</taxon>
        <taxon>Bacillati</taxon>
        <taxon>Actinomycetota</taxon>
        <taxon>Actinomycetes</taxon>
        <taxon>Micrococcales</taxon>
        <taxon>Micrococcaceae</taxon>
        <taxon>Paeniglutamicibacter</taxon>
    </lineage>
</organism>
<dbReference type="Proteomes" id="UP000323856">
    <property type="component" value="Unassembled WGS sequence"/>
</dbReference>
<gene>
    <name evidence="2" type="ORF">FQ154_09460</name>
</gene>
<feature type="transmembrane region" description="Helical" evidence="1">
    <location>
        <begin position="32"/>
        <end position="50"/>
    </location>
</feature>